<name>A0A8H9KZG1_9MICO</name>
<evidence type="ECO:0000256" key="7">
    <source>
        <dbReference type="HAMAP-Rule" id="MF_02065"/>
    </source>
</evidence>
<organism evidence="9 11">
    <name type="scientific">Curtobacterium luteum</name>
    <dbReference type="NCBI Taxonomy" id="33881"/>
    <lineage>
        <taxon>Bacteria</taxon>
        <taxon>Bacillati</taxon>
        <taxon>Actinomycetota</taxon>
        <taxon>Actinomycetes</taxon>
        <taxon>Micrococcales</taxon>
        <taxon>Microbacteriaceae</taxon>
        <taxon>Curtobacterium</taxon>
    </lineage>
</organism>
<evidence type="ECO:0000256" key="8">
    <source>
        <dbReference type="SAM" id="MobiDB-lite"/>
    </source>
</evidence>
<dbReference type="EMBL" id="JAFBCG010000001">
    <property type="protein sequence ID" value="MBM7801774.1"/>
    <property type="molecule type" value="Genomic_DNA"/>
</dbReference>
<dbReference type="InterPro" id="IPR003770">
    <property type="entry name" value="MLTG-like"/>
</dbReference>
<evidence type="ECO:0000313" key="9">
    <source>
        <dbReference type="EMBL" id="GGK87787.1"/>
    </source>
</evidence>
<keyword evidence="2 7" id="KW-0812">Transmembrane</keyword>
<dbReference type="Proteomes" id="UP000746584">
    <property type="component" value="Unassembled WGS sequence"/>
</dbReference>
<comment type="function">
    <text evidence="7">Functions as a peptidoglycan terminase that cleaves nascent peptidoglycan strands endolytically to terminate their elongation.</text>
</comment>
<reference evidence="9" key="1">
    <citation type="journal article" date="2014" name="Int. J. Syst. Evol. Microbiol.">
        <title>Complete genome sequence of Corynebacterium casei LMG S-19264T (=DSM 44701T), isolated from a smear-ripened cheese.</title>
        <authorList>
            <consortium name="US DOE Joint Genome Institute (JGI-PGF)"/>
            <person name="Walter F."/>
            <person name="Albersmeier A."/>
            <person name="Kalinowski J."/>
            <person name="Ruckert C."/>
        </authorList>
    </citation>
    <scope>NUCLEOTIDE SEQUENCE</scope>
    <source>
        <strain evidence="9">JCM 1480</strain>
    </source>
</reference>
<evidence type="ECO:0000256" key="2">
    <source>
        <dbReference type="ARBA" id="ARBA00022692"/>
    </source>
</evidence>
<dbReference type="Gene3D" id="3.30.1490.480">
    <property type="entry name" value="Endolytic murein transglycosylase"/>
    <property type="match status" value="1"/>
</dbReference>
<evidence type="ECO:0000313" key="11">
    <source>
        <dbReference type="Proteomes" id="UP000648535"/>
    </source>
</evidence>
<dbReference type="RefSeq" id="WP_229727786.1">
    <property type="nucleotide sequence ID" value="NZ_BMOI01000001.1"/>
</dbReference>
<evidence type="ECO:0000256" key="5">
    <source>
        <dbReference type="ARBA" id="ARBA00023239"/>
    </source>
</evidence>
<comment type="caution">
    <text evidence="9">The sequence shown here is derived from an EMBL/GenBank/DDBJ whole genome shotgun (WGS) entry which is preliminary data.</text>
</comment>
<dbReference type="Pfam" id="PF02618">
    <property type="entry name" value="YceG"/>
    <property type="match status" value="1"/>
</dbReference>
<keyword evidence="5 7" id="KW-0456">Lyase</keyword>
<feature type="compositionally biased region" description="Basic and acidic residues" evidence="8">
    <location>
        <begin position="33"/>
        <end position="46"/>
    </location>
</feature>
<gene>
    <name evidence="7" type="primary">mltG</name>
    <name evidence="9" type="ORF">GCM10009769_02290</name>
    <name evidence="10" type="ORF">JOE58_001025</name>
</gene>
<dbReference type="PANTHER" id="PTHR30518">
    <property type="entry name" value="ENDOLYTIC MUREIN TRANSGLYCOSYLASE"/>
    <property type="match status" value="1"/>
</dbReference>
<dbReference type="CDD" id="cd08010">
    <property type="entry name" value="MltG_like"/>
    <property type="match status" value="1"/>
</dbReference>
<feature type="transmembrane region" description="Helical" evidence="7">
    <location>
        <begin position="192"/>
        <end position="214"/>
    </location>
</feature>
<feature type="site" description="Important for catalytic activity" evidence="7">
    <location>
        <position position="414"/>
    </location>
</feature>
<comment type="catalytic activity">
    <reaction evidence="7">
        <text>a peptidoglycan chain = a peptidoglycan chain with N-acetyl-1,6-anhydromuramyl-[peptide] at the reducing end + a peptidoglycan chain with N-acetylglucosamine at the non-reducing end.</text>
        <dbReference type="EC" id="4.2.2.29"/>
    </reaction>
</comment>
<evidence type="ECO:0000256" key="6">
    <source>
        <dbReference type="ARBA" id="ARBA00023316"/>
    </source>
</evidence>
<comment type="similarity">
    <text evidence="7">Belongs to the transglycosylase MltG family.</text>
</comment>
<dbReference type="Proteomes" id="UP000648535">
    <property type="component" value="Unassembled WGS sequence"/>
</dbReference>
<dbReference type="GO" id="GO:0009252">
    <property type="term" value="P:peptidoglycan biosynthetic process"/>
    <property type="evidence" value="ECO:0007669"/>
    <property type="project" value="UniProtKB-UniRule"/>
</dbReference>
<feature type="compositionally biased region" description="Basic and acidic residues" evidence="8">
    <location>
        <begin position="111"/>
        <end position="124"/>
    </location>
</feature>
<feature type="compositionally biased region" description="Low complexity" evidence="8">
    <location>
        <begin position="47"/>
        <end position="62"/>
    </location>
</feature>
<keyword evidence="6 7" id="KW-0961">Cell wall biogenesis/degradation</keyword>
<feature type="compositionally biased region" description="Low complexity" evidence="8">
    <location>
        <begin position="84"/>
        <end position="96"/>
    </location>
</feature>
<dbReference type="HAMAP" id="MF_02065">
    <property type="entry name" value="MltG"/>
    <property type="match status" value="1"/>
</dbReference>
<protein>
    <recommendedName>
        <fullName evidence="7">Endolytic murein transglycosylase</fullName>
        <ecNumber evidence="7">4.2.2.29</ecNumber>
    </recommendedName>
    <alternativeName>
        <fullName evidence="7">Peptidoglycan lytic transglycosylase</fullName>
    </alternativeName>
    <alternativeName>
        <fullName evidence="7">Peptidoglycan polymerization terminase</fullName>
    </alternativeName>
</protein>
<proteinExistence type="inferred from homology"/>
<evidence type="ECO:0000256" key="1">
    <source>
        <dbReference type="ARBA" id="ARBA00022475"/>
    </source>
</evidence>
<feature type="region of interest" description="Disordered" evidence="8">
    <location>
        <begin position="160"/>
        <end position="190"/>
    </location>
</feature>
<evidence type="ECO:0000256" key="3">
    <source>
        <dbReference type="ARBA" id="ARBA00022989"/>
    </source>
</evidence>
<evidence type="ECO:0000313" key="12">
    <source>
        <dbReference type="Proteomes" id="UP000746584"/>
    </source>
</evidence>
<dbReference type="NCBIfam" id="TIGR00247">
    <property type="entry name" value="endolytic transglycosylase MltG"/>
    <property type="match status" value="1"/>
</dbReference>
<dbReference type="PANTHER" id="PTHR30518:SF2">
    <property type="entry name" value="ENDOLYTIC MUREIN TRANSGLYCOSYLASE"/>
    <property type="match status" value="1"/>
</dbReference>
<keyword evidence="3 7" id="KW-1133">Transmembrane helix</keyword>
<keyword evidence="4 7" id="KW-0472">Membrane</keyword>
<keyword evidence="12" id="KW-1185">Reference proteome</keyword>
<dbReference type="Gene3D" id="3.30.160.60">
    <property type="entry name" value="Classic Zinc Finger"/>
    <property type="match status" value="1"/>
</dbReference>
<sequence length="540" mass="56752">MADDLDWNAIISPAGDGGRRRAGDDAGPGADRPLSRREARAREAARADAAQAGAAQTGAAQADARRADATRADAATAEHDRAQAARAGADRAQAGRAEAERAPADPGGFAVDRDEPVTRRDRSRPVSPADAPVATSADELHPEVTALLTGEHVVPAEDASRAAAARGGEGRGGGGRASRRGRDPRPPRRRGPLIAGLVIVAIVLAGGVAGYQFIAPKVQQVVAAITGAQESDDYSGDGTGKVTITIRQGDIGEDVAKTLQRSDVVKSSKVFYKLLLQSPDVQFQPGSYTLKKEMSSKAALAALQDPANAVKASIVIPEGTALADIEAGMVSKAGLTKAEVTAAAKDVSAYGLPANATTLEGWLFPATYPINPGWTAKQYFQSMVDTMKEHLASAGVAEEDQERVIVFASLVQKEAGLAADYPKVARVFQNRLDDGMALQSDATVAYGTGNTHRVTTTDAERNDASNKYNTYVHKGLPPAPISNPGDVAIKAVTNMAKGKWLFFVTVNLETGETVFSDTFAEHQVAVAKFQAWLRAHPDYQ</sequence>
<accession>A0A8H9KZG1</accession>
<keyword evidence="1 7" id="KW-1003">Cell membrane</keyword>
<reference evidence="9" key="2">
    <citation type="submission" date="2020-09" db="EMBL/GenBank/DDBJ databases">
        <authorList>
            <person name="Sun Q."/>
            <person name="Ohkuma M."/>
        </authorList>
    </citation>
    <scope>NUCLEOTIDE SEQUENCE</scope>
    <source>
        <strain evidence="9">JCM 1480</strain>
    </source>
</reference>
<dbReference type="AlphaFoldDB" id="A0A8H9KZG1"/>
<evidence type="ECO:0000313" key="10">
    <source>
        <dbReference type="EMBL" id="MBM7801774.1"/>
    </source>
</evidence>
<dbReference type="GO" id="GO:0071555">
    <property type="term" value="P:cell wall organization"/>
    <property type="evidence" value="ECO:0007669"/>
    <property type="project" value="UniProtKB-KW"/>
</dbReference>
<dbReference type="EC" id="4.2.2.29" evidence="7"/>
<dbReference type="GO" id="GO:0008932">
    <property type="term" value="F:lytic endotransglycosylase activity"/>
    <property type="evidence" value="ECO:0007669"/>
    <property type="project" value="UniProtKB-UniRule"/>
</dbReference>
<evidence type="ECO:0000256" key="4">
    <source>
        <dbReference type="ARBA" id="ARBA00023136"/>
    </source>
</evidence>
<dbReference type="GO" id="GO:0005886">
    <property type="term" value="C:plasma membrane"/>
    <property type="evidence" value="ECO:0007669"/>
    <property type="project" value="UniProtKB-SubCell"/>
</dbReference>
<feature type="region of interest" description="Disordered" evidence="8">
    <location>
        <begin position="1"/>
        <end position="140"/>
    </location>
</feature>
<dbReference type="EMBL" id="BMOI01000001">
    <property type="protein sequence ID" value="GGK87787.1"/>
    <property type="molecule type" value="Genomic_DNA"/>
</dbReference>
<reference evidence="10 12" key="3">
    <citation type="submission" date="2021-01" db="EMBL/GenBank/DDBJ databases">
        <title>Sequencing the genomes of 1000 actinobacteria strains.</title>
        <authorList>
            <person name="Klenk H.-P."/>
        </authorList>
    </citation>
    <scope>NUCLEOTIDE SEQUENCE [LARGE SCALE GENOMIC DNA]</scope>
    <source>
        <strain evidence="10 12">DSM 20542</strain>
    </source>
</reference>
<comment type="subcellular location">
    <subcellularLocation>
        <location evidence="7">Cell membrane</location>
        <topology evidence="7">Single-pass membrane protein</topology>
    </subcellularLocation>
</comment>
<feature type="compositionally biased region" description="Basic and acidic residues" evidence="8">
    <location>
        <begin position="63"/>
        <end position="83"/>
    </location>
</feature>